<name>A0A2G9V361_TELCI</name>
<dbReference type="Proteomes" id="UP000230423">
    <property type="component" value="Unassembled WGS sequence"/>
</dbReference>
<keyword evidence="2" id="KW-0472">Membrane</keyword>
<dbReference type="AlphaFoldDB" id="A0A2G9V361"/>
<gene>
    <name evidence="3" type="ORF">TELCIR_01007</name>
</gene>
<feature type="compositionally biased region" description="Basic and acidic residues" evidence="1">
    <location>
        <begin position="101"/>
        <end position="110"/>
    </location>
</feature>
<keyword evidence="2" id="KW-1133">Transmembrane helix</keyword>
<evidence type="ECO:0000256" key="1">
    <source>
        <dbReference type="SAM" id="MobiDB-lite"/>
    </source>
</evidence>
<protein>
    <submittedName>
        <fullName evidence="3">Uncharacterized protein</fullName>
    </submittedName>
</protein>
<reference evidence="3 4" key="1">
    <citation type="submission" date="2015-09" db="EMBL/GenBank/DDBJ databases">
        <title>Draft genome of the parasitic nematode Teladorsagia circumcincta isolate WARC Sus (inbred).</title>
        <authorList>
            <person name="Mitreva M."/>
        </authorList>
    </citation>
    <scope>NUCLEOTIDE SEQUENCE [LARGE SCALE GENOMIC DNA]</scope>
    <source>
        <strain evidence="3 4">S</strain>
    </source>
</reference>
<proteinExistence type="predicted"/>
<accession>A0A2G9V361</accession>
<feature type="compositionally biased region" description="Basic and acidic residues" evidence="1">
    <location>
        <begin position="119"/>
        <end position="128"/>
    </location>
</feature>
<feature type="region of interest" description="Disordered" evidence="1">
    <location>
        <begin position="89"/>
        <end position="186"/>
    </location>
</feature>
<keyword evidence="4" id="KW-1185">Reference proteome</keyword>
<dbReference type="EMBL" id="KZ345022">
    <property type="protein sequence ID" value="PIO76918.1"/>
    <property type="molecule type" value="Genomic_DNA"/>
</dbReference>
<sequence length="186" mass="20039">MQNQPAALEILNNTKHLSLIRGTAYMSQPQNDTGMELFRCIRRSFGFIEPAIESGDDAPLIRYAILLLIVCLLLIVIGIVLYCATKKGKKKGEPVNFSGEQAKKSAEQQKKLSSPEGSPTKEETKQKPSAESIGSKEAIKGGGSREMPLGSKETVGVTGSKEFGSRGKAGRVEHLATPPATPLDDR</sequence>
<evidence type="ECO:0000313" key="4">
    <source>
        <dbReference type="Proteomes" id="UP000230423"/>
    </source>
</evidence>
<keyword evidence="2" id="KW-0812">Transmembrane</keyword>
<evidence type="ECO:0000313" key="3">
    <source>
        <dbReference type="EMBL" id="PIO76918.1"/>
    </source>
</evidence>
<feature type="transmembrane region" description="Helical" evidence="2">
    <location>
        <begin position="60"/>
        <end position="84"/>
    </location>
</feature>
<evidence type="ECO:0000256" key="2">
    <source>
        <dbReference type="SAM" id="Phobius"/>
    </source>
</evidence>
<organism evidence="3 4">
    <name type="scientific">Teladorsagia circumcincta</name>
    <name type="common">Brown stomach worm</name>
    <name type="synonym">Ostertagia circumcincta</name>
    <dbReference type="NCBI Taxonomy" id="45464"/>
    <lineage>
        <taxon>Eukaryota</taxon>
        <taxon>Metazoa</taxon>
        <taxon>Ecdysozoa</taxon>
        <taxon>Nematoda</taxon>
        <taxon>Chromadorea</taxon>
        <taxon>Rhabditida</taxon>
        <taxon>Rhabditina</taxon>
        <taxon>Rhabditomorpha</taxon>
        <taxon>Strongyloidea</taxon>
        <taxon>Trichostrongylidae</taxon>
        <taxon>Teladorsagia</taxon>
    </lineage>
</organism>